<dbReference type="KEGG" id="kst:KSMBR1_1212"/>
<evidence type="ECO:0000313" key="2">
    <source>
        <dbReference type="EMBL" id="SOH03714.1"/>
    </source>
</evidence>
<gene>
    <name evidence="1" type="ORF">KsCSTR_11680</name>
    <name evidence="2" type="ORF">KSMBR1_1212</name>
</gene>
<dbReference type="AlphaFoldDB" id="A0A2C9CD67"/>
<keyword evidence="3" id="KW-1185">Reference proteome</keyword>
<evidence type="ECO:0000313" key="1">
    <source>
        <dbReference type="EMBL" id="QII10547.1"/>
    </source>
</evidence>
<name>A0A2C9CD67_KUEST</name>
<sequence length="105" mass="11863">MATMLRKYLFLNKDLEGRRTDGSVSGRSSPSYIVSSDHPVFSSDPHSWQASAFRGVCDPQFGQKKYPCIFSDIIVGFLYRVQGKIAKHLCDRSTDLTTKSRRSLL</sequence>
<dbReference type="EMBL" id="LT934425">
    <property type="protein sequence ID" value="SOH03714.1"/>
    <property type="molecule type" value="Genomic_DNA"/>
</dbReference>
<evidence type="ECO:0000313" key="3">
    <source>
        <dbReference type="Proteomes" id="UP000221734"/>
    </source>
</evidence>
<organism evidence="2 3">
    <name type="scientific">Kuenenia stuttgartiensis</name>
    <dbReference type="NCBI Taxonomy" id="174633"/>
    <lineage>
        <taxon>Bacteria</taxon>
        <taxon>Pseudomonadati</taxon>
        <taxon>Planctomycetota</taxon>
        <taxon>Candidatus Brocadiia</taxon>
        <taxon>Candidatus Brocadiales</taxon>
        <taxon>Candidatus Brocadiaceae</taxon>
        <taxon>Candidatus Kuenenia</taxon>
    </lineage>
</organism>
<dbReference type="EMBL" id="CP049055">
    <property type="protein sequence ID" value="QII10547.1"/>
    <property type="molecule type" value="Genomic_DNA"/>
</dbReference>
<reference evidence="2" key="2">
    <citation type="submission" date="2017-10" db="EMBL/GenBank/DDBJ databases">
        <authorList>
            <person name="Banno H."/>
            <person name="Chua N.-H."/>
        </authorList>
    </citation>
    <scope>NUCLEOTIDE SEQUENCE [LARGE SCALE GENOMIC DNA]</scope>
    <source>
        <strain evidence="2">Kuenenia_mbr1_ru-nijmegen</strain>
    </source>
</reference>
<protein>
    <submittedName>
        <fullName evidence="2">Uncharacterized protein</fullName>
    </submittedName>
</protein>
<evidence type="ECO:0000313" key="4">
    <source>
        <dbReference type="Proteomes" id="UP000501926"/>
    </source>
</evidence>
<reference evidence="3" key="1">
    <citation type="submission" date="2017-10" db="EMBL/GenBank/DDBJ databases">
        <authorList>
            <person name="Frank J."/>
        </authorList>
    </citation>
    <scope>NUCLEOTIDE SEQUENCE [LARGE SCALE GENOMIC DNA]</scope>
</reference>
<dbReference type="Proteomes" id="UP000221734">
    <property type="component" value="Chromosome Kuenenia_stuttgartiensis_MBR1"/>
</dbReference>
<accession>A0A2C9CD67</accession>
<dbReference type="Proteomes" id="UP000501926">
    <property type="component" value="Chromosome"/>
</dbReference>
<reference evidence="1 4" key="3">
    <citation type="submission" date="2020-02" db="EMBL/GenBank/DDBJ databases">
        <title>Newly sequenced genome of strain CSTR1 showed variability in Candidatus Kuenenia stuttgartiensis genomes.</title>
        <authorList>
            <person name="Ding C."/>
            <person name="Adrian L."/>
        </authorList>
    </citation>
    <scope>NUCLEOTIDE SEQUENCE [LARGE SCALE GENOMIC DNA]</scope>
    <source>
        <strain evidence="1 4">CSTR1</strain>
    </source>
</reference>
<proteinExistence type="predicted"/>